<evidence type="ECO:0000256" key="5">
    <source>
        <dbReference type="ARBA" id="ARBA00022989"/>
    </source>
</evidence>
<name>A0A1C4FHE2_9BACT</name>
<dbReference type="GO" id="GO:0006508">
    <property type="term" value="P:proteolysis"/>
    <property type="evidence" value="ECO:0007669"/>
    <property type="project" value="UniProtKB-KW"/>
</dbReference>
<dbReference type="InterPro" id="IPR022764">
    <property type="entry name" value="Peptidase_S54_rhomboid_dom"/>
</dbReference>
<feature type="domain" description="Peptidase S54 rhomboid" evidence="8">
    <location>
        <begin position="234"/>
        <end position="371"/>
    </location>
</feature>
<dbReference type="Pfam" id="PF01694">
    <property type="entry name" value="Rhomboid"/>
    <property type="match status" value="1"/>
</dbReference>
<gene>
    <name evidence="9" type="ORF">GA0116948_11461</name>
</gene>
<dbReference type="RefSeq" id="WP_089714343.1">
    <property type="nucleotide sequence ID" value="NZ_FMAR01000014.1"/>
</dbReference>
<dbReference type="PANTHER" id="PTHR43731:SF14">
    <property type="entry name" value="PRESENILIN-ASSOCIATED RHOMBOID-LIKE PROTEIN, MITOCHONDRIAL"/>
    <property type="match status" value="1"/>
</dbReference>
<dbReference type="EMBL" id="FMAR01000014">
    <property type="protein sequence ID" value="SCC55340.1"/>
    <property type="molecule type" value="Genomic_DNA"/>
</dbReference>
<dbReference type="InterPro" id="IPR035952">
    <property type="entry name" value="Rhomboid-like_sf"/>
</dbReference>
<evidence type="ECO:0000256" key="3">
    <source>
        <dbReference type="ARBA" id="ARBA00022692"/>
    </source>
</evidence>
<keyword evidence="10" id="KW-1185">Reference proteome</keyword>
<dbReference type="STRING" id="1335309.GA0116948_11461"/>
<evidence type="ECO:0000256" key="6">
    <source>
        <dbReference type="ARBA" id="ARBA00023136"/>
    </source>
</evidence>
<keyword evidence="3 7" id="KW-0812">Transmembrane</keyword>
<evidence type="ECO:0000256" key="4">
    <source>
        <dbReference type="ARBA" id="ARBA00022801"/>
    </source>
</evidence>
<keyword evidence="4" id="KW-0378">Hydrolase</keyword>
<evidence type="ECO:0000313" key="10">
    <source>
        <dbReference type="Proteomes" id="UP000242818"/>
    </source>
</evidence>
<feature type="transmembrane region" description="Helical" evidence="7">
    <location>
        <begin position="302"/>
        <end position="319"/>
    </location>
</feature>
<dbReference type="Proteomes" id="UP000242818">
    <property type="component" value="Unassembled WGS sequence"/>
</dbReference>
<comment type="subcellular location">
    <subcellularLocation>
        <location evidence="1">Membrane</location>
        <topology evidence="1">Multi-pass membrane protein</topology>
    </subcellularLocation>
</comment>
<feature type="transmembrane region" description="Helical" evidence="7">
    <location>
        <begin position="46"/>
        <end position="66"/>
    </location>
</feature>
<feature type="transmembrane region" description="Helical" evidence="7">
    <location>
        <begin position="331"/>
        <end position="348"/>
    </location>
</feature>
<reference evidence="9 10" key="1">
    <citation type="submission" date="2016-08" db="EMBL/GenBank/DDBJ databases">
        <authorList>
            <person name="Seilhamer J.J."/>
        </authorList>
    </citation>
    <scope>NUCLEOTIDE SEQUENCE [LARGE SCALE GENOMIC DNA]</scope>
    <source>
        <strain evidence="9 10">A37T2</strain>
    </source>
</reference>
<sequence length="389" mass="43033">MDSRPGSFKVYFVPYLTAAILFIGGYFWGFHYLSQQPGFPASSETIRIWAPIVLVFIPTLLLRPLALRLVHKESQAPLTFNLLFSSALGMALPPLLWGMGYDLLYVVLAFVLGMVGVVYLLRQAAVKVPARTQVPISHNSPYHDAVPVHDDGHAYSHGTNGHSTPPPRFQPRRRAQNILYNFVPRQGYFVTPILIDINVVVFLLMSWQARSIFSYPMEMLLQWGADNGPLVVAGQYWRVLTSTFLHGGGLIHIFSNMYALMFAGIVLEPVLGIRRYTFMYLMAGIVASITSIVVHWNVVGTGASGAVFGMYGGLIALMVGKIPSPHLDRIAMGSMVFFVAYNLAFGMIPGIDNAAHIGGLVTGFLIGLLYLPGLRKQDRLQRQRIYGAD</sequence>
<dbReference type="AlphaFoldDB" id="A0A1C4FHE2"/>
<feature type="transmembrane region" description="Helical" evidence="7">
    <location>
        <begin position="78"/>
        <end position="97"/>
    </location>
</feature>
<keyword evidence="9" id="KW-0645">Protease</keyword>
<dbReference type="Gene3D" id="1.20.1540.10">
    <property type="entry name" value="Rhomboid-like"/>
    <property type="match status" value="1"/>
</dbReference>
<keyword evidence="6 7" id="KW-0472">Membrane</keyword>
<accession>A0A1C4FHE2</accession>
<dbReference type="OrthoDB" id="9778341at2"/>
<dbReference type="PANTHER" id="PTHR43731">
    <property type="entry name" value="RHOMBOID PROTEASE"/>
    <property type="match status" value="1"/>
</dbReference>
<evidence type="ECO:0000259" key="8">
    <source>
        <dbReference type="Pfam" id="PF01694"/>
    </source>
</evidence>
<evidence type="ECO:0000256" key="7">
    <source>
        <dbReference type="SAM" id="Phobius"/>
    </source>
</evidence>
<protein>
    <submittedName>
        <fullName evidence="9">Membrane associated serine protease, rhomboid family</fullName>
    </submittedName>
</protein>
<feature type="transmembrane region" description="Helical" evidence="7">
    <location>
        <begin position="354"/>
        <end position="374"/>
    </location>
</feature>
<feature type="transmembrane region" description="Helical" evidence="7">
    <location>
        <begin position="188"/>
        <end position="209"/>
    </location>
</feature>
<proteinExistence type="inferred from homology"/>
<dbReference type="GO" id="GO:0016020">
    <property type="term" value="C:membrane"/>
    <property type="evidence" value="ECO:0007669"/>
    <property type="project" value="UniProtKB-SubCell"/>
</dbReference>
<feature type="transmembrane region" description="Helical" evidence="7">
    <location>
        <begin position="244"/>
        <end position="266"/>
    </location>
</feature>
<feature type="transmembrane region" description="Helical" evidence="7">
    <location>
        <begin position="278"/>
        <end position="296"/>
    </location>
</feature>
<feature type="transmembrane region" description="Helical" evidence="7">
    <location>
        <begin position="12"/>
        <end position="34"/>
    </location>
</feature>
<dbReference type="GO" id="GO:0004252">
    <property type="term" value="F:serine-type endopeptidase activity"/>
    <property type="evidence" value="ECO:0007669"/>
    <property type="project" value="InterPro"/>
</dbReference>
<evidence type="ECO:0000256" key="2">
    <source>
        <dbReference type="ARBA" id="ARBA00009045"/>
    </source>
</evidence>
<dbReference type="InterPro" id="IPR050925">
    <property type="entry name" value="Rhomboid_protease_S54"/>
</dbReference>
<comment type="similarity">
    <text evidence="2">Belongs to the peptidase S54 family.</text>
</comment>
<keyword evidence="5 7" id="KW-1133">Transmembrane helix</keyword>
<feature type="transmembrane region" description="Helical" evidence="7">
    <location>
        <begin position="103"/>
        <end position="121"/>
    </location>
</feature>
<organism evidence="9 10">
    <name type="scientific">Chitinophaga costaii</name>
    <dbReference type="NCBI Taxonomy" id="1335309"/>
    <lineage>
        <taxon>Bacteria</taxon>
        <taxon>Pseudomonadati</taxon>
        <taxon>Bacteroidota</taxon>
        <taxon>Chitinophagia</taxon>
        <taxon>Chitinophagales</taxon>
        <taxon>Chitinophagaceae</taxon>
        <taxon>Chitinophaga</taxon>
    </lineage>
</organism>
<evidence type="ECO:0000256" key="1">
    <source>
        <dbReference type="ARBA" id="ARBA00004141"/>
    </source>
</evidence>
<evidence type="ECO:0000313" key="9">
    <source>
        <dbReference type="EMBL" id="SCC55340.1"/>
    </source>
</evidence>
<dbReference type="SUPFAM" id="SSF144091">
    <property type="entry name" value="Rhomboid-like"/>
    <property type="match status" value="1"/>
</dbReference>